<organism evidence="3 4">
    <name type="scientific">Rhodosorus marinus</name>
    <dbReference type="NCBI Taxonomy" id="101924"/>
    <lineage>
        <taxon>Eukaryota</taxon>
        <taxon>Rhodophyta</taxon>
        <taxon>Stylonematophyceae</taxon>
        <taxon>Stylonematales</taxon>
        <taxon>Stylonemataceae</taxon>
        <taxon>Rhodosorus</taxon>
    </lineage>
</organism>
<dbReference type="CDD" id="cd19438">
    <property type="entry name" value="lipocalin_Blc-like"/>
    <property type="match status" value="1"/>
</dbReference>
<accession>A0AAV8UJU8</accession>
<dbReference type="Proteomes" id="UP001157974">
    <property type="component" value="Unassembled WGS sequence"/>
</dbReference>
<reference evidence="3 4" key="1">
    <citation type="journal article" date="2023" name="Nat. Commun.">
        <title>Origin of minicircular mitochondrial genomes in red algae.</title>
        <authorList>
            <person name="Lee Y."/>
            <person name="Cho C.H."/>
            <person name="Lee Y.M."/>
            <person name="Park S.I."/>
            <person name="Yang J.H."/>
            <person name="West J.A."/>
            <person name="Bhattacharya D."/>
            <person name="Yoon H.S."/>
        </authorList>
    </citation>
    <scope>NUCLEOTIDE SEQUENCE [LARGE SCALE GENOMIC DNA]</scope>
    <source>
        <strain evidence="3 4">CCMP1338</strain>
        <tissue evidence="3">Whole cell</tissue>
    </source>
</reference>
<sequence length="224" mass="25483">MEGFEEEIRRISLSAASEKMEEATANSSDGRSVSSDAGSSEEVPREGPTDVSAAGCDIVLPYEPVPFVDMDRFIGKWYEIAKIPNRWQANGNLSTVIYCRNPNNGKLRIVSRTFVDGRRIEHSGRLWVNDQGKSSSYKCQFLWPFTGMFWILHLGEKENYGYCVIGDPSKTNLWILSRTPTLEDYVYEKLVAQLEWQGYNTSKLVVTSQSEDLAAYKDENDDFY</sequence>
<feature type="compositionally biased region" description="Polar residues" evidence="1">
    <location>
        <begin position="24"/>
        <end position="38"/>
    </location>
</feature>
<dbReference type="PROSITE" id="PS00213">
    <property type="entry name" value="LIPOCALIN"/>
    <property type="match status" value="1"/>
</dbReference>
<dbReference type="InterPro" id="IPR002446">
    <property type="entry name" value="Lipocalin_bac"/>
</dbReference>
<dbReference type="EMBL" id="JAMWBK010000013">
    <property type="protein sequence ID" value="KAJ8900941.1"/>
    <property type="molecule type" value="Genomic_DNA"/>
</dbReference>
<dbReference type="InterPro" id="IPR012674">
    <property type="entry name" value="Calycin"/>
</dbReference>
<evidence type="ECO:0000313" key="3">
    <source>
        <dbReference type="EMBL" id="KAJ8900941.1"/>
    </source>
</evidence>
<dbReference type="AlphaFoldDB" id="A0AAV8UJU8"/>
<evidence type="ECO:0000259" key="2">
    <source>
        <dbReference type="Pfam" id="PF08212"/>
    </source>
</evidence>
<feature type="region of interest" description="Disordered" evidence="1">
    <location>
        <begin position="15"/>
        <end position="50"/>
    </location>
</feature>
<dbReference type="SUPFAM" id="SSF50814">
    <property type="entry name" value="Lipocalins"/>
    <property type="match status" value="1"/>
</dbReference>
<protein>
    <recommendedName>
        <fullName evidence="2">Lipocalin/cytosolic fatty-acid binding domain-containing protein</fullName>
    </recommendedName>
</protein>
<dbReference type="Pfam" id="PF08212">
    <property type="entry name" value="Lipocalin_2"/>
    <property type="match status" value="1"/>
</dbReference>
<comment type="caution">
    <text evidence="3">The sequence shown here is derived from an EMBL/GenBank/DDBJ whole genome shotgun (WGS) entry which is preliminary data.</text>
</comment>
<name>A0AAV8UJU8_9RHOD</name>
<proteinExistence type="predicted"/>
<dbReference type="PRINTS" id="PR01171">
    <property type="entry name" value="BCTLIPOCALIN"/>
</dbReference>
<dbReference type="InterPro" id="IPR000566">
    <property type="entry name" value="Lipocln_cytosolic_FA-bd_dom"/>
</dbReference>
<feature type="domain" description="Lipocalin/cytosolic fatty-acid binding" evidence="2">
    <location>
        <begin position="68"/>
        <end position="209"/>
    </location>
</feature>
<evidence type="ECO:0000256" key="1">
    <source>
        <dbReference type="SAM" id="MobiDB-lite"/>
    </source>
</evidence>
<dbReference type="PANTHER" id="PTHR10612">
    <property type="entry name" value="APOLIPOPROTEIN D"/>
    <property type="match status" value="1"/>
</dbReference>
<dbReference type="GO" id="GO:0006950">
    <property type="term" value="P:response to stress"/>
    <property type="evidence" value="ECO:0007669"/>
    <property type="project" value="UniProtKB-ARBA"/>
</dbReference>
<dbReference type="InterPro" id="IPR022272">
    <property type="entry name" value="Lipocalin_CS"/>
</dbReference>
<dbReference type="InterPro" id="IPR047202">
    <property type="entry name" value="Lipocalin_Blc-like_dom"/>
</dbReference>
<gene>
    <name evidence="3" type="ORF">NDN08_000238</name>
</gene>
<dbReference type="Gene3D" id="2.40.128.20">
    <property type="match status" value="1"/>
</dbReference>
<evidence type="ECO:0000313" key="4">
    <source>
        <dbReference type="Proteomes" id="UP001157974"/>
    </source>
</evidence>
<dbReference type="PANTHER" id="PTHR10612:SF34">
    <property type="entry name" value="APOLIPOPROTEIN D"/>
    <property type="match status" value="1"/>
</dbReference>
<keyword evidence="4" id="KW-1185">Reference proteome</keyword>